<evidence type="ECO:0000313" key="6">
    <source>
        <dbReference type="Proteomes" id="UP001156627"/>
    </source>
</evidence>
<comment type="caution">
    <text evidence="5">The sequence shown here is derived from an EMBL/GenBank/DDBJ whole genome shotgun (WGS) entry which is preliminary data.</text>
</comment>
<dbReference type="Gene3D" id="3.40.50.10070">
    <property type="entry name" value="TolB, N-terminal domain"/>
    <property type="match status" value="1"/>
</dbReference>
<evidence type="ECO:0000313" key="5">
    <source>
        <dbReference type="EMBL" id="GLQ87281.1"/>
    </source>
</evidence>
<name>A0ABQ5X6N3_9GAMM</name>
<protein>
    <recommendedName>
        <fullName evidence="4">OmpR/PhoB-type domain-containing protein</fullName>
    </recommendedName>
</protein>
<dbReference type="RefSeq" id="WP_284330706.1">
    <property type="nucleotide sequence ID" value="NZ_BSOA01000003.1"/>
</dbReference>
<dbReference type="PROSITE" id="PS51755">
    <property type="entry name" value="OMPR_PHOB"/>
    <property type="match status" value="1"/>
</dbReference>
<proteinExistence type="predicted"/>
<reference evidence="6" key="1">
    <citation type="journal article" date="2019" name="Int. J. Syst. Evol. Microbiol.">
        <title>The Global Catalogue of Microorganisms (GCM) 10K type strain sequencing project: providing services to taxonomists for standard genome sequencing and annotation.</title>
        <authorList>
            <consortium name="The Broad Institute Genomics Platform"/>
            <consortium name="The Broad Institute Genome Sequencing Center for Infectious Disease"/>
            <person name="Wu L."/>
            <person name="Ma J."/>
        </authorList>
    </citation>
    <scope>NUCLEOTIDE SEQUENCE [LARGE SCALE GENOMIC DNA]</scope>
    <source>
        <strain evidence="6">NBRC 111981</strain>
    </source>
</reference>
<dbReference type="Pfam" id="PF00486">
    <property type="entry name" value="Trans_reg_C"/>
    <property type="match status" value="1"/>
</dbReference>
<dbReference type="Gene3D" id="1.10.10.10">
    <property type="entry name" value="Winged helix-like DNA-binding domain superfamily/Winged helix DNA-binding domain"/>
    <property type="match status" value="1"/>
</dbReference>
<accession>A0ABQ5X6N3</accession>
<dbReference type="EMBL" id="BSOA01000003">
    <property type="protein sequence ID" value="GLQ87281.1"/>
    <property type="molecule type" value="Genomic_DNA"/>
</dbReference>
<keyword evidence="1 2" id="KW-0238">DNA-binding</keyword>
<dbReference type="SUPFAM" id="SSF46894">
    <property type="entry name" value="C-terminal effector domain of the bipartite response regulators"/>
    <property type="match status" value="1"/>
</dbReference>
<feature type="domain" description="OmpR/PhoB-type" evidence="4">
    <location>
        <begin position="10"/>
        <end position="108"/>
    </location>
</feature>
<evidence type="ECO:0000259" key="4">
    <source>
        <dbReference type="PROSITE" id="PS51755"/>
    </source>
</evidence>
<evidence type="ECO:0000256" key="2">
    <source>
        <dbReference type="PROSITE-ProRule" id="PRU01091"/>
    </source>
</evidence>
<gene>
    <name evidence="5" type="ORF">GCM10007898_08470</name>
</gene>
<dbReference type="InterPro" id="IPR001867">
    <property type="entry name" value="OmpR/PhoB-type_DNA-bd"/>
</dbReference>
<keyword evidence="3" id="KW-0472">Membrane</keyword>
<organism evidence="5 6">
    <name type="scientific">Dyella flagellata</name>
    <dbReference type="NCBI Taxonomy" id="1867833"/>
    <lineage>
        <taxon>Bacteria</taxon>
        <taxon>Pseudomonadati</taxon>
        <taxon>Pseudomonadota</taxon>
        <taxon>Gammaproteobacteria</taxon>
        <taxon>Lysobacterales</taxon>
        <taxon>Rhodanobacteraceae</taxon>
        <taxon>Dyella</taxon>
    </lineage>
</organism>
<keyword evidence="3" id="KW-1133">Transmembrane helix</keyword>
<dbReference type="InterPro" id="IPR016032">
    <property type="entry name" value="Sig_transdc_resp-reg_C-effctor"/>
</dbReference>
<sequence>MSPNLERSPKDLLQVGDWTIDPMRALMTRNGETVRLESRTLRLLLCLAEHPGEVVSVEDLLNEVWQGVIVTPDSVYQAVTALRRQLGDNSRQPAYIATVPRHGYRMVAAVGSTSAATPLPVTLQTAANETLEEPRKSLPAARSRLYPRLLAITALLALVCAAFYLLSRPHPVTQPTTAVSAVDPRSVAVLPFLDLTDAMNEEPFADGMTEELIDKLSQTRPLRVTPPTSSFYFKGKQVTVQQVARALNVAYVLDGSVRKSGNTLRVSARLVRADDGFVAWSQTYDRNWDDKLMIQDDIAGEVAKAMTASIQ</sequence>
<dbReference type="Proteomes" id="UP001156627">
    <property type="component" value="Unassembled WGS sequence"/>
</dbReference>
<evidence type="ECO:0000256" key="3">
    <source>
        <dbReference type="SAM" id="Phobius"/>
    </source>
</evidence>
<dbReference type="CDD" id="cd00383">
    <property type="entry name" value="trans_reg_C"/>
    <property type="match status" value="1"/>
</dbReference>
<evidence type="ECO:0000256" key="1">
    <source>
        <dbReference type="ARBA" id="ARBA00023125"/>
    </source>
</evidence>
<keyword evidence="3" id="KW-0812">Transmembrane</keyword>
<feature type="transmembrane region" description="Helical" evidence="3">
    <location>
        <begin position="145"/>
        <end position="166"/>
    </location>
</feature>
<keyword evidence="6" id="KW-1185">Reference proteome</keyword>
<dbReference type="InterPro" id="IPR036388">
    <property type="entry name" value="WH-like_DNA-bd_sf"/>
</dbReference>
<feature type="DNA-binding region" description="OmpR/PhoB-type" evidence="2">
    <location>
        <begin position="10"/>
        <end position="108"/>
    </location>
</feature>
<dbReference type="SMART" id="SM00862">
    <property type="entry name" value="Trans_reg_C"/>
    <property type="match status" value="1"/>
</dbReference>